<protein>
    <submittedName>
        <fullName evidence="3">Uncharacterized protein</fullName>
    </submittedName>
</protein>
<evidence type="ECO:0000313" key="3">
    <source>
        <dbReference type="EMBL" id="KAA8908014.1"/>
    </source>
</evidence>
<evidence type="ECO:0000313" key="4">
    <source>
        <dbReference type="Proteomes" id="UP000326924"/>
    </source>
</evidence>
<evidence type="ECO:0000256" key="2">
    <source>
        <dbReference type="SAM" id="MobiDB-lite"/>
    </source>
</evidence>
<dbReference type="InParanoid" id="A0A5J5EZY5"/>
<reference evidence="3 4" key="1">
    <citation type="submission" date="2019-09" db="EMBL/GenBank/DDBJ databases">
        <title>Draft genome of the ectomycorrhizal ascomycete Sphaerosporella brunnea.</title>
        <authorList>
            <consortium name="DOE Joint Genome Institute"/>
            <person name="Benucci G.M."/>
            <person name="Marozzi G."/>
            <person name="Antonielli L."/>
            <person name="Sanchez S."/>
            <person name="Marco P."/>
            <person name="Wang X."/>
            <person name="Falini L.B."/>
            <person name="Barry K."/>
            <person name="Haridas S."/>
            <person name="Lipzen A."/>
            <person name="Labutti K."/>
            <person name="Grigoriev I.V."/>
            <person name="Murat C."/>
            <person name="Martin F."/>
            <person name="Albertini E."/>
            <person name="Donnini D."/>
            <person name="Bonito G."/>
        </authorList>
    </citation>
    <scope>NUCLEOTIDE SEQUENCE [LARGE SCALE GENOMIC DNA]</scope>
    <source>
        <strain evidence="3 4">Sb_GMNB300</strain>
    </source>
</reference>
<feature type="coiled-coil region" evidence="1">
    <location>
        <begin position="154"/>
        <end position="181"/>
    </location>
</feature>
<gene>
    <name evidence="3" type="ORF">FN846DRAFT_889671</name>
</gene>
<dbReference type="EMBL" id="VXIS01000073">
    <property type="protein sequence ID" value="KAA8908014.1"/>
    <property type="molecule type" value="Genomic_DNA"/>
</dbReference>
<accession>A0A5J5EZY5</accession>
<proteinExistence type="predicted"/>
<evidence type="ECO:0000256" key="1">
    <source>
        <dbReference type="SAM" id="Coils"/>
    </source>
</evidence>
<comment type="caution">
    <text evidence="3">The sequence shown here is derived from an EMBL/GenBank/DDBJ whole genome shotgun (WGS) entry which is preliminary data.</text>
</comment>
<keyword evidence="1" id="KW-0175">Coiled coil</keyword>
<feature type="compositionally biased region" description="Low complexity" evidence="2">
    <location>
        <begin position="200"/>
        <end position="222"/>
    </location>
</feature>
<dbReference type="Proteomes" id="UP000326924">
    <property type="component" value="Unassembled WGS sequence"/>
</dbReference>
<keyword evidence="4" id="KW-1185">Reference proteome</keyword>
<feature type="region of interest" description="Disordered" evidence="2">
    <location>
        <begin position="200"/>
        <end position="230"/>
    </location>
</feature>
<dbReference type="AlphaFoldDB" id="A0A5J5EZY5"/>
<organism evidence="3 4">
    <name type="scientific">Sphaerosporella brunnea</name>
    <dbReference type="NCBI Taxonomy" id="1250544"/>
    <lineage>
        <taxon>Eukaryota</taxon>
        <taxon>Fungi</taxon>
        <taxon>Dikarya</taxon>
        <taxon>Ascomycota</taxon>
        <taxon>Pezizomycotina</taxon>
        <taxon>Pezizomycetes</taxon>
        <taxon>Pezizales</taxon>
        <taxon>Pyronemataceae</taxon>
        <taxon>Sphaerosporella</taxon>
    </lineage>
</organism>
<name>A0A5J5EZY5_9PEZI</name>
<sequence>MGNSTYKHLADELGLGSAELEMLSVELEDHFQDYEVWSKALAERLIASKRLTTDEWFKQGRLGVDTAQIGVPALHSLHLLLEKKVDEKLGARAKRARPDAKDMAADRTRTDAADEERLLIKLRTKGALLEGVAGQRRCHAVKEDQGTIAPKKQAAKEDQELMAFEKQAAKDEQETNALNNEAAKAKLGIVRFRYEPSVAGGSGSASPTVASPALSANSAPSAPASPPAPPVGRRRLVAAWCAVFLPRVVPRPRPVAPPVVVPRLPTNRTPRRPSASCVCFGLLYPHQPDPQHIRPTTPGLFDQRRNDPPCWKRATTTTQADPRPALWLQKNPQVLKPVIVTEHLADGTAAGAMAKIDCSTTMKAPAITEHTGE</sequence>